<dbReference type="EMBL" id="JACHEM010000005">
    <property type="protein sequence ID" value="MBB6435857.1"/>
    <property type="molecule type" value="Genomic_DNA"/>
</dbReference>
<organism evidence="1 2">
    <name type="scientific">Streptomyces candidus</name>
    <dbReference type="NCBI Taxonomy" id="67283"/>
    <lineage>
        <taxon>Bacteria</taxon>
        <taxon>Bacillati</taxon>
        <taxon>Actinomycetota</taxon>
        <taxon>Actinomycetes</taxon>
        <taxon>Kitasatosporales</taxon>
        <taxon>Streptomycetaceae</taxon>
        <taxon>Streptomyces</taxon>
    </lineage>
</organism>
<protein>
    <submittedName>
        <fullName evidence="1">Uncharacterized protein</fullName>
    </submittedName>
</protein>
<keyword evidence="2" id="KW-1185">Reference proteome</keyword>
<proteinExistence type="predicted"/>
<dbReference type="Proteomes" id="UP000540423">
    <property type="component" value="Unassembled WGS sequence"/>
</dbReference>
<evidence type="ECO:0000313" key="2">
    <source>
        <dbReference type="Proteomes" id="UP000540423"/>
    </source>
</evidence>
<name>A0A7X0HDY6_9ACTN</name>
<dbReference type="AlphaFoldDB" id="A0A7X0HDY6"/>
<gene>
    <name evidence="1" type="ORF">HNQ79_002320</name>
</gene>
<comment type="caution">
    <text evidence="1">The sequence shown here is derived from an EMBL/GenBank/DDBJ whole genome shotgun (WGS) entry which is preliminary data.</text>
</comment>
<evidence type="ECO:0000313" key="1">
    <source>
        <dbReference type="EMBL" id="MBB6435857.1"/>
    </source>
</evidence>
<sequence>MGKQVKCRSTRTATGKPCQNPAMVGYSRCQLHRGEWAPVQQPKRKKR</sequence>
<reference evidence="1 2" key="1">
    <citation type="submission" date="2020-08" db="EMBL/GenBank/DDBJ databases">
        <title>Genomic Encyclopedia of Type Strains, Phase IV (KMG-IV): sequencing the most valuable type-strain genomes for metagenomic binning, comparative biology and taxonomic classification.</title>
        <authorList>
            <person name="Goeker M."/>
        </authorList>
    </citation>
    <scope>NUCLEOTIDE SEQUENCE [LARGE SCALE GENOMIC DNA]</scope>
    <source>
        <strain evidence="1 2">DSM 40141</strain>
    </source>
</reference>
<accession>A0A7X0HDY6</accession>